<dbReference type="AlphaFoldDB" id="A0A1X2GPQ4"/>
<evidence type="ECO:0000313" key="2">
    <source>
        <dbReference type="Proteomes" id="UP000242146"/>
    </source>
</evidence>
<protein>
    <recommendedName>
        <fullName evidence="3">F-box domain-containing protein</fullName>
    </recommendedName>
</protein>
<comment type="caution">
    <text evidence="1">The sequence shown here is derived from an EMBL/GenBank/DDBJ whole genome shotgun (WGS) entry which is preliminary data.</text>
</comment>
<dbReference type="InterPro" id="IPR032675">
    <property type="entry name" value="LRR_dom_sf"/>
</dbReference>
<sequence length="573" mass="65362">MKLFLRLPLEILELITDRLTQDDIFELCCTSRINHNHIIPLLYRHITLNDDRQLQCLIKALSLPTNSIAKSLGHVAKSLKFRYHKPPLALHSLDTIAGAFPSLTSLEFSRESWTSATWQLAKSLHAGKTVAKTTSTCSAHLAKPYGRIPIDLTIPEDARKASDIQALIYISLCEAILYNHPHLTSLKLDLSTYLFDSTNERLYTCLSLLPTGLTELTLYLLQWELTFDHVECIHDRCPWLEALSLDHGRLVEGDIAIPDYPSLEMNHVVKKLSINLEGETRYYWPWFWYVGKKYGRQLDALHFANWFSSAERLAITREQMIAIDTCAITFAQQHASTLRCLELTNMMIFDAFWAHMKASCDISPLVKVKMSNEYLIQEPKEITIGSLSSHLVRLSMLDYVKTWVRKLELSVAGDDFKMHDVICAISQCLRLTSLSILGGSDRFEFVSLPLILDLCPQLHTYTMKHQRLHDNSRWPIQHGLVSLKLEDVGFEVSQMNRALGALYHLQDLVIIGCDIIRSRDSWNSKKMPALKLTFLNPNMSVAIIGLSHDICSNGYYLAVESHATAPSYYWVNK</sequence>
<dbReference type="Gene3D" id="3.80.10.10">
    <property type="entry name" value="Ribonuclease Inhibitor"/>
    <property type="match status" value="1"/>
</dbReference>
<organism evidence="1 2">
    <name type="scientific">Hesseltinella vesiculosa</name>
    <dbReference type="NCBI Taxonomy" id="101127"/>
    <lineage>
        <taxon>Eukaryota</taxon>
        <taxon>Fungi</taxon>
        <taxon>Fungi incertae sedis</taxon>
        <taxon>Mucoromycota</taxon>
        <taxon>Mucoromycotina</taxon>
        <taxon>Mucoromycetes</taxon>
        <taxon>Mucorales</taxon>
        <taxon>Cunninghamellaceae</taxon>
        <taxon>Hesseltinella</taxon>
    </lineage>
</organism>
<evidence type="ECO:0008006" key="3">
    <source>
        <dbReference type="Google" id="ProtNLM"/>
    </source>
</evidence>
<proteinExistence type="predicted"/>
<dbReference type="SUPFAM" id="SSF52047">
    <property type="entry name" value="RNI-like"/>
    <property type="match status" value="1"/>
</dbReference>
<evidence type="ECO:0000313" key="1">
    <source>
        <dbReference type="EMBL" id="ORX58741.1"/>
    </source>
</evidence>
<accession>A0A1X2GPQ4</accession>
<name>A0A1X2GPQ4_9FUNG</name>
<dbReference type="EMBL" id="MCGT01000006">
    <property type="protein sequence ID" value="ORX58741.1"/>
    <property type="molecule type" value="Genomic_DNA"/>
</dbReference>
<keyword evidence="2" id="KW-1185">Reference proteome</keyword>
<reference evidence="1 2" key="1">
    <citation type="submission" date="2016-07" db="EMBL/GenBank/DDBJ databases">
        <title>Pervasive Adenine N6-methylation of Active Genes in Fungi.</title>
        <authorList>
            <consortium name="DOE Joint Genome Institute"/>
            <person name="Mondo S.J."/>
            <person name="Dannebaum R.O."/>
            <person name="Kuo R.C."/>
            <person name="Labutti K."/>
            <person name="Haridas S."/>
            <person name="Kuo A."/>
            <person name="Salamov A."/>
            <person name="Ahrendt S.R."/>
            <person name="Lipzen A."/>
            <person name="Sullivan W."/>
            <person name="Andreopoulos W.B."/>
            <person name="Clum A."/>
            <person name="Lindquist E."/>
            <person name="Daum C."/>
            <person name="Ramamoorthy G.K."/>
            <person name="Gryganskyi A."/>
            <person name="Culley D."/>
            <person name="Magnuson J.K."/>
            <person name="James T.Y."/>
            <person name="O'Malley M.A."/>
            <person name="Stajich J.E."/>
            <person name="Spatafora J.W."/>
            <person name="Visel A."/>
            <person name="Grigoriev I.V."/>
        </authorList>
    </citation>
    <scope>NUCLEOTIDE SEQUENCE [LARGE SCALE GENOMIC DNA]</scope>
    <source>
        <strain evidence="1 2">NRRL 3301</strain>
    </source>
</reference>
<dbReference type="Proteomes" id="UP000242146">
    <property type="component" value="Unassembled WGS sequence"/>
</dbReference>
<gene>
    <name evidence="1" type="ORF">DM01DRAFT_1333360</name>
</gene>